<proteinExistence type="predicted"/>
<protein>
    <submittedName>
        <fullName evidence="3">Uncharacterized protein</fullName>
    </submittedName>
</protein>
<evidence type="ECO:0000256" key="2">
    <source>
        <dbReference type="SAM" id="SignalP"/>
    </source>
</evidence>
<evidence type="ECO:0000256" key="1">
    <source>
        <dbReference type="SAM" id="Phobius"/>
    </source>
</evidence>
<feature type="signal peptide" evidence="2">
    <location>
        <begin position="1"/>
        <end position="27"/>
    </location>
</feature>
<feature type="transmembrane region" description="Helical" evidence="1">
    <location>
        <begin position="114"/>
        <end position="136"/>
    </location>
</feature>
<dbReference type="EMBL" id="JAACJM010000083">
    <property type="protein sequence ID" value="KAF5348996.1"/>
    <property type="molecule type" value="Genomic_DNA"/>
</dbReference>
<accession>A0A8H5CVV8</accession>
<evidence type="ECO:0000313" key="3">
    <source>
        <dbReference type="EMBL" id="KAF5348996.1"/>
    </source>
</evidence>
<feature type="chain" id="PRO_5034319688" evidence="2">
    <location>
        <begin position="28"/>
        <end position="581"/>
    </location>
</feature>
<keyword evidence="1" id="KW-0812">Transmembrane</keyword>
<dbReference type="OrthoDB" id="5392263at2759"/>
<keyword evidence="2" id="KW-0732">Signal</keyword>
<dbReference type="Proteomes" id="UP000559256">
    <property type="component" value="Unassembled WGS sequence"/>
</dbReference>
<name>A0A8H5CVV8_9AGAR</name>
<feature type="transmembrane region" description="Helical" evidence="1">
    <location>
        <begin position="402"/>
        <end position="427"/>
    </location>
</feature>
<feature type="transmembrane region" description="Helical" evidence="1">
    <location>
        <begin position="551"/>
        <end position="574"/>
    </location>
</feature>
<gene>
    <name evidence="3" type="ORF">D9758_012735</name>
</gene>
<dbReference type="AlphaFoldDB" id="A0A8H5CVV8"/>
<comment type="caution">
    <text evidence="3">The sequence shown here is derived from an EMBL/GenBank/DDBJ whole genome shotgun (WGS) entry which is preliminary data.</text>
</comment>
<evidence type="ECO:0000313" key="4">
    <source>
        <dbReference type="Proteomes" id="UP000559256"/>
    </source>
</evidence>
<keyword evidence="4" id="KW-1185">Reference proteome</keyword>
<sequence>MMRINCNSATIATVLCFFFIAFPPVSASANFTQCLQAVKNGEFGLDGGRDNKGNPVNVSEATAISYDLCIAACGSGPSPFDWSAFSQEFSSWLLPWLALLSQLPFGANDKLDNFISVLLAVGSPVLAAYSVMLTVLNSRWVAHMFHKISYPNVRSAVRILSSLQQAPVRVSRDPHLLPSLVVLPDNDEWWEELIEHLDYTYTWSVSAASSLIWVLLAYIFTIIESFTASLAQLVEVNGQGVGSVWLWLLPVVLSWLQISPKCDSLHIEQAVRRANELAHVATANPHESVRASTIDTRRAIYLRHGWGSLRTDERCTSPIFNYARVFSWTITVEEVASCFHQASKRAGRFEPVGQQKWVRGDRNIRVQIENRVGTALEVQEYCGYYPDLTMPPRWGAGVWSRILVASLLALFLQWGTTGAALLIVWLTPTRGLGCRSAAYLGYACVSTLVWAILLLSTILSHYSSFSKIDPMSGQPIYNTRSRVAADLSVALRRLAKILAAINAIGIFVTNMFQFSGFFDRCYCDSSVIGLGKNAYNVINFEEEDVSSMRTAWIGGVILALGSATLFVGVLNLLINPPLPEA</sequence>
<keyword evidence="1" id="KW-1133">Transmembrane helix</keyword>
<organism evidence="3 4">
    <name type="scientific">Tetrapyrgos nigripes</name>
    <dbReference type="NCBI Taxonomy" id="182062"/>
    <lineage>
        <taxon>Eukaryota</taxon>
        <taxon>Fungi</taxon>
        <taxon>Dikarya</taxon>
        <taxon>Basidiomycota</taxon>
        <taxon>Agaricomycotina</taxon>
        <taxon>Agaricomycetes</taxon>
        <taxon>Agaricomycetidae</taxon>
        <taxon>Agaricales</taxon>
        <taxon>Marasmiineae</taxon>
        <taxon>Marasmiaceae</taxon>
        <taxon>Tetrapyrgos</taxon>
    </lineage>
</organism>
<feature type="transmembrane region" description="Helical" evidence="1">
    <location>
        <begin position="211"/>
        <end position="234"/>
    </location>
</feature>
<feature type="transmembrane region" description="Helical" evidence="1">
    <location>
        <begin position="497"/>
        <end position="518"/>
    </location>
</feature>
<reference evidence="3 4" key="1">
    <citation type="journal article" date="2020" name="ISME J.">
        <title>Uncovering the hidden diversity of litter-decomposition mechanisms in mushroom-forming fungi.</title>
        <authorList>
            <person name="Floudas D."/>
            <person name="Bentzer J."/>
            <person name="Ahren D."/>
            <person name="Johansson T."/>
            <person name="Persson P."/>
            <person name="Tunlid A."/>
        </authorList>
    </citation>
    <scope>NUCLEOTIDE SEQUENCE [LARGE SCALE GENOMIC DNA]</scope>
    <source>
        <strain evidence="3 4">CBS 291.85</strain>
    </source>
</reference>
<feature type="transmembrane region" description="Helical" evidence="1">
    <location>
        <begin position="439"/>
        <end position="462"/>
    </location>
</feature>
<keyword evidence="1" id="KW-0472">Membrane</keyword>